<evidence type="ECO:0008006" key="4">
    <source>
        <dbReference type="Google" id="ProtNLM"/>
    </source>
</evidence>
<evidence type="ECO:0000256" key="1">
    <source>
        <dbReference type="SAM" id="MobiDB-lite"/>
    </source>
</evidence>
<protein>
    <recommendedName>
        <fullName evidence="4">Helix-turn-helix domain-containing protein</fullName>
    </recommendedName>
</protein>
<evidence type="ECO:0000313" key="3">
    <source>
        <dbReference type="Proteomes" id="UP001165297"/>
    </source>
</evidence>
<dbReference type="EMBL" id="JAJADQ010000017">
    <property type="protein sequence ID" value="MCB2380403.1"/>
    <property type="molecule type" value="Genomic_DNA"/>
</dbReference>
<name>A0ABS8AIZ0_9BACT</name>
<sequence>MTRFAARQPQQENASNYLSLTLSNTMSSHSQNARAPIEPGQGPPKLNYIILLNSFWQYDTQRHFGASATRLYFFLLQECNRQRWTNPFTLADAYLCLALGMVKNTMKPARAELVNAGLISFQGGGNGRGDATCYQLRTTIPTASEKGVDSAPFTPALRSRKEADSALFQVIKGAVKGAVSDTTIYKKENKTRSENKNKEEEATPSSSASQEKWRNGKAVEKKDSTLNISSDASASHTRGGAAHLVAFADSEFATTAGFTALAHKLMMPQAYAPYYLSQIKTQTEGMPLRTPAGWRNFVQRYLQNDAKSRTGLITCHPDGTHNKISQVAKRQGNVHDARLLLQAYPI</sequence>
<dbReference type="RefSeq" id="WP_226190302.1">
    <property type="nucleotide sequence ID" value="NZ_JAJADQ010000017.1"/>
</dbReference>
<organism evidence="2 3">
    <name type="scientific">Hymenobacter nitidus</name>
    <dbReference type="NCBI Taxonomy" id="2880929"/>
    <lineage>
        <taxon>Bacteria</taxon>
        <taxon>Pseudomonadati</taxon>
        <taxon>Bacteroidota</taxon>
        <taxon>Cytophagia</taxon>
        <taxon>Cytophagales</taxon>
        <taxon>Hymenobacteraceae</taxon>
        <taxon>Hymenobacter</taxon>
    </lineage>
</organism>
<reference evidence="2" key="1">
    <citation type="submission" date="2021-10" db="EMBL/GenBank/DDBJ databases">
        <authorList>
            <person name="Dean J.D."/>
            <person name="Kim M.K."/>
            <person name="Newey C.N."/>
            <person name="Stoker T.S."/>
            <person name="Thompson D.W."/>
            <person name="Grose J.H."/>
        </authorList>
    </citation>
    <scope>NUCLEOTIDE SEQUENCE</scope>
    <source>
        <strain evidence="2">BT635</strain>
    </source>
</reference>
<comment type="caution">
    <text evidence="2">The sequence shown here is derived from an EMBL/GenBank/DDBJ whole genome shotgun (WGS) entry which is preliminary data.</text>
</comment>
<feature type="region of interest" description="Disordered" evidence="1">
    <location>
        <begin position="186"/>
        <end position="225"/>
    </location>
</feature>
<gene>
    <name evidence="2" type="ORF">LGH70_22615</name>
</gene>
<keyword evidence="3" id="KW-1185">Reference proteome</keyword>
<feature type="compositionally biased region" description="Basic and acidic residues" evidence="1">
    <location>
        <begin position="186"/>
        <end position="201"/>
    </location>
</feature>
<feature type="compositionally biased region" description="Basic and acidic residues" evidence="1">
    <location>
        <begin position="211"/>
        <end position="224"/>
    </location>
</feature>
<accession>A0ABS8AIZ0</accession>
<evidence type="ECO:0000313" key="2">
    <source>
        <dbReference type="EMBL" id="MCB2380403.1"/>
    </source>
</evidence>
<proteinExistence type="predicted"/>
<dbReference type="Proteomes" id="UP001165297">
    <property type="component" value="Unassembled WGS sequence"/>
</dbReference>